<keyword evidence="4 5" id="KW-0472">Membrane</keyword>
<feature type="transmembrane region" description="Helical" evidence="5">
    <location>
        <begin position="184"/>
        <end position="204"/>
    </location>
</feature>
<dbReference type="AlphaFoldDB" id="A0A9X3EXB6"/>
<accession>A0A9X3EXB6</accession>
<feature type="transmembrane region" description="Helical" evidence="5">
    <location>
        <begin position="77"/>
        <end position="95"/>
    </location>
</feature>
<dbReference type="Pfam" id="PF00892">
    <property type="entry name" value="EamA"/>
    <property type="match status" value="1"/>
</dbReference>
<feature type="transmembrane region" description="Helical" evidence="5">
    <location>
        <begin position="38"/>
        <end position="56"/>
    </location>
</feature>
<evidence type="ECO:0000256" key="2">
    <source>
        <dbReference type="ARBA" id="ARBA00022692"/>
    </source>
</evidence>
<reference evidence="7" key="1">
    <citation type="submission" date="2022-11" db="EMBL/GenBank/DDBJ databases">
        <title>Minimal conservation of predation-associated metabolite biosynthetic gene clusters underscores biosynthetic potential of Myxococcota including descriptions for ten novel species: Archangium lansinium sp. nov., Myxococcus landrumus sp. nov., Nannocystis bai.</title>
        <authorList>
            <person name="Ahearne A."/>
            <person name="Stevens C."/>
            <person name="Phillips K."/>
        </authorList>
    </citation>
    <scope>NUCLEOTIDE SEQUENCE</scope>
    <source>
        <strain evidence="7">Na p29</strain>
    </source>
</reference>
<sequence length="299" mass="31767">MAASVAQLRRGLAWMLGAMAALVAMNACAKVLREDGFSTAELIFYRTTPGLLWIWLELRRRQLSLRPVRGDLVALRSLFGIAAMAATFYAVRALTLVQHQTLHLLQPVFVALFAPLVLRERMHRLVLLALVFAASGAFFVLAPLGDLSALPPMPALAGVAAAVFSALAHVTIRKTSETEAPELVVFHFASLAAIAGLVWGLAHGDFQPGHLTRKNLALIGSTAMFGTCGQLWMTRAYGLAPASSIAMVAYAAIPLGLGVDILFWNAHAPASALVGAALLVVAGYLLTRRPTGASQPGRP</sequence>
<feature type="transmembrane region" description="Helical" evidence="5">
    <location>
        <begin position="101"/>
        <end position="118"/>
    </location>
</feature>
<feature type="transmembrane region" description="Helical" evidence="5">
    <location>
        <begin position="125"/>
        <end position="144"/>
    </location>
</feature>
<comment type="caution">
    <text evidence="7">The sequence shown here is derived from an EMBL/GenBank/DDBJ whole genome shotgun (WGS) entry which is preliminary data.</text>
</comment>
<feature type="transmembrane region" description="Helical" evidence="5">
    <location>
        <begin position="245"/>
        <end position="264"/>
    </location>
</feature>
<dbReference type="SUPFAM" id="SSF103481">
    <property type="entry name" value="Multidrug resistance efflux transporter EmrE"/>
    <property type="match status" value="2"/>
</dbReference>
<dbReference type="EMBL" id="JAPNKE010000002">
    <property type="protein sequence ID" value="MCY1011070.1"/>
    <property type="molecule type" value="Genomic_DNA"/>
</dbReference>
<evidence type="ECO:0000256" key="1">
    <source>
        <dbReference type="ARBA" id="ARBA00004141"/>
    </source>
</evidence>
<keyword evidence="2 5" id="KW-0812">Transmembrane</keyword>
<feature type="transmembrane region" description="Helical" evidence="5">
    <location>
        <begin position="12"/>
        <end position="32"/>
    </location>
</feature>
<dbReference type="InterPro" id="IPR000620">
    <property type="entry name" value="EamA_dom"/>
</dbReference>
<evidence type="ECO:0000256" key="3">
    <source>
        <dbReference type="ARBA" id="ARBA00022989"/>
    </source>
</evidence>
<organism evidence="7 8">
    <name type="scientific">Nannocystis pusilla</name>
    <dbReference type="NCBI Taxonomy" id="889268"/>
    <lineage>
        <taxon>Bacteria</taxon>
        <taxon>Pseudomonadati</taxon>
        <taxon>Myxococcota</taxon>
        <taxon>Polyangia</taxon>
        <taxon>Nannocystales</taxon>
        <taxon>Nannocystaceae</taxon>
        <taxon>Nannocystis</taxon>
    </lineage>
</organism>
<evidence type="ECO:0000256" key="4">
    <source>
        <dbReference type="ARBA" id="ARBA00023136"/>
    </source>
</evidence>
<feature type="transmembrane region" description="Helical" evidence="5">
    <location>
        <begin position="150"/>
        <end position="172"/>
    </location>
</feature>
<keyword evidence="8" id="KW-1185">Reference proteome</keyword>
<feature type="transmembrane region" description="Helical" evidence="5">
    <location>
        <begin position="216"/>
        <end position="233"/>
    </location>
</feature>
<name>A0A9X3EXB6_9BACT</name>
<feature type="transmembrane region" description="Helical" evidence="5">
    <location>
        <begin position="270"/>
        <end position="287"/>
    </location>
</feature>
<dbReference type="Proteomes" id="UP001150924">
    <property type="component" value="Unassembled WGS sequence"/>
</dbReference>
<dbReference type="GO" id="GO:0016020">
    <property type="term" value="C:membrane"/>
    <property type="evidence" value="ECO:0007669"/>
    <property type="project" value="UniProtKB-SubCell"/>
</dbReference>
<feature type="domain" description="EamA" evidence="6">
    <location>
        <begin position="10"/>
        <end position="141"/>
    </location>
</feature>
<dbReference type="PANTHER" id="PTHR22911:SF6">
    <property type="entry name" value="SOLUTE CARRIER FAMILY 35 MEMBER G1"/>
    <property type="match status" value="1"/>
</dbReference>
<keyword evidence="3 5" id="KW-1133">Transmembrane helix</keyword>
<dbReference type="PANTHER" id="PTHR22911">
    <property type="entry name" value="ACYL-MALONYL CONDENSING ENZYME-RELATED"/>
    <property type="match status" value="1"/>
</dbReference>
<evidence type="ECO:0000256" key="5">
    <source>
        <dbReference type="SAM" id="Phobius"/>
    </source>
</evidence>
<proteinExistence type="predicted"/>
<dbReference type="InterPro" id="IPR037185">
    <property type="entry name" value="EmrE-like"/>
</dbReference>
<evidence type="ECO:0000259" key="6">
    <source>
        <dbReference type="Pfam" id="PF00892"/>
    </source>
</evidence>
<dbReference type="RefSeq" id="WP_267774287.1">
    <property type="nucleotide sequence ID" value="NZ_JAPNKE010000002.1"/>
</dbReference>
<protein>
    <submittedName>
        <fullName evidence="7">DMT family transporter</fullName>
    </submittedName>
</protein>
<evidence type="ECO:0000313" key="7">
    <source>
        <dbReference type="EMBL" id="MCY1011070.1"/>
    </source>
</evidence>
<gene>
    <name evidence="7" type="ORF">OV079_37010</name>
</gene>
<evidence type="ECO:0000313" key="8">
    <source>
        <dbReference type="Proteomes" id="UP001150924"/>
    </source>
</evidence>
<comment type="subcellular location">
    <subcellularLocation>
        <location evidence="1">Membrane</location>
        <topology evidence="1">Multi-pass membrane protein</topology>
    </subcellularLocation>
</comment>